<accession>A0A9R1UH26</accession>
<name>A0A9R1UH26_LACSA</name>
<proteinExistence type="predicted"/>
<evidence type="ECO:0000313" key="1">
    <source>
        <dbReference type="EMBL" id="KAJ0186903.1"/>
    </source>
</evidence>
<dbReference type="Proteomes" id="UP000235145">
    <property type="component" value="Unassembled WGS sequence"/>
</dbReference>
<gene>
    <name evidence="1" type="ORF">LSAT_V11C900467500</name>
</gene>
<sequence>MAESLTTVLTPYAEMVLHKMMKNYVWWQATKIPSLLPSAIYREMAQSGYNLRSCYAIAASRHSNIHELPDVVQIYYRTNVL</sequence>
<reference evidence="1 2" key="1">
    <citation type="journal article" date="2017" name="Nat. Commun.">
        <title>Genome assembly with in vitro proximity ligation data and whole-genome triplication in lettuce.</title>
        <authorList>
            <person name="Reyes-Chin-Wo S."/>
            <person name="Wang Z."/>
            <person name="Yang X."/>
            <person name="Kozik A."/>
            <person name="Arikit S."/>
            <person name="Song C."/>
            <person name="Xia L."/>
            <person name="Froenicke L."/>
            <person name="Lavelle D.O."/>
            <person name="Truco M.J."/>
            <person name="Xia R."/>
            <person name="Zhu S."/>
            <person name="Xu C."/>
            <person name="Xu H."/>
            <person name="Xu X."/>
            <person name="Cox K."/>
            <person name="Korf I."/>
            <person name="Meyers B.C."/>
            <person name="Michelmore R.W."/>
        </authorList>
    </citation>
    <scope>NUCLEOTIDE SEQUENCE [LARGE SCALE GENOMIC DNA]</scope>
    <source>
        <strain evidence="2">cv. Salinas</strain>
        <tissue evidence="1">Seedlings</tissue>
    </source>
</reference>
<organism evidence="1 2">
    <name type="scientific">Lactuca sativa</name>
    <name type="common">Garden lettuce</name>
    <dbReference type="NCBI Taxonomy" id="4236"/>
    <lineage>
        <taxon>Eukaryota</taxon>
        <taxon>Viridiplantae</taxon>
        <taxon>Streptophyta</taxon>
        <taxon>Embryophyta</taxon>
        <taxon>Tracheophyta</taxon>
        <taxon>Spermatophyta</taxon>
        <taxon>Magnoliopsida</taxon>
        <taxon>eudicotyledons</taxon>
        <taxon>Gunneridae</taxon>
        <taxon>Pentapetalae</taxon>
        <taxon>asterids</taxon>
        <taxon>campanulids</taxon>
        <taxon>Asterales</taxon>
        <taxon>Asteraceae</taxon>
        <taxon>Cichorioideae</taxon>
        <taxon>Cichorieae</taxon>
        <taxon>Lactucinae</taxon>
        <taxon>Lactuca</taxon>
    </lineage>
</organism>
<dbReference type="AlphaFoldDB" id="A0A9R1UH26"/>
<protein>
    <submittedName>
        <fullName evidence="1">Uncharacterized protein</fullName>
    </submittedName>
</protein>
<evidence type="ECO:0000313" key="2">
    <source>
        <dbReference type="Proteomes" id="UP000235145"/>
    </source>
</evidence>
<keyword evidence="2" id="KW-1185">Reference proteome</keyword>
<comment type="caution">
    <text evidence="1">The sequence shown here is derived from an EMBL/GenBank/DDBJ whole genome shotgun (WGS) entry which is preliminary data.</text>
</comment>
<dbReference type="EMBL" id="NBSK02000009">
    <property type="protein sequence ID" value="KAJ0186903.1"/>
    <property type="molecule type" value="Genomic_DNA"/>
</dbReference>